<dbReference type="Proteomes" id="UP000238392">
    <property type="component" value="Unassembled WGS sequence"/>
</dbReference>
<keyword evidence="1" id="KW-1133">Transmembrane helix</keyword>
<accession>A0A2T0WZL0</accession>
<protein>
    <recommendedName>
        <fullName evidence="4">50S ribosomal protein L35</fullName>
    </recommendedName>
</protein>
<evidence type="ECO:0000313" key="2">
    <source>
        <dbReference type="EMBL" id="PRY92146.1"/>
    </source>
</evidence>
<evidence type="ECO:0000313" key="3">
    <source>
        <dbReference type="Proteomes" id="UP000238392"/>
    </source>
</evidence>
<keyword evidence="1" id="KW-0472">Membrane</keyword>
<gene>
    <name evidence="2" type="ORF">CLV74_10258</name>
</gene>
<keyword evidence="1" id="KW-0812">Transmembrane</keyword>
<feature type="transmembrane region" description="Helical" evidence="1">
    <location>
        <begin position="33"/>
        <end position="51"/>
    </location>
</feature>
<reference evidence="2 3" key="1">
    <citation type="submission" date="2018-03" db="EMBL/GenBank/DDBJ databases">
        <title>Genomic Encyclopedia of Archaeal and Bacterial Type Strains, Phase II (KMG-II): from individual species to whole genera.</title>
        <authorList>
            <person name="Goeker M."/>
        </authorList>
    </citation>
    <scope>NUCLEOTIDE SEQUENCE [LARGE SCALE GENOMIC DNA]</scope>
    <source>
        <strain evidence="2 3">DSM 100212</strain>
    </source>
</reference>
<dbReference type="OrthoDB" id="7875801at2"/>
<sequence>MNFDADFALVLGLVLGAFSLPAILSAFNDGRAPRAAMIVIMIAGGCIVYALRHQPGGYDVGDIPHVFANVVERYTR</sequence>
<comment type="caution">
    <text evidence="2">The sequence shown here is derived from an EMBL/GenBank/DDBJ whole genome shotgun (WGS) entry which is preliminary data.</text>
</comment>
<dbReference type="EMBL" id="PVTQ01000002">
    <property type="protein sequence ID" value="PRY92146.1"/>
    <property type="molecule type" value="Genomic_DNA"/>
</dbReference>
<proteinExistence type="predicted"/>
<name>A0A2T0WZL0_9RHOB</name>
<keyword evidence="3" id="KW-1185">Reference proteome</keyword>
<dbReference type="RefSeq" id="WP_106262680.1">
    <property type="nucleotide sequence ID" value="NZ_PVTQ01000002.1"/>
</dbReference>
<evidence type="ECO:0000256" key="1">
    <source>
        <dbReference type="SAM" id="Phobius"/>
    </source>
</evidence>
<dbReference type="AlphaFoldDB" id="A0A2T0WZL0"/>
<evidence type="ECO:0008006" key="4">
    <source>
        <dbReference type="Google" id="ProtNLM"/>
    </source>
</evidence>
<organism evidence="2 3">
    <name type="scientific">Donghicola tyrosinivorans</name>
    <dbReference type="NCBI Taxonomy" id="1652492"/>
    <lineage>
        <taxon>Bacteria</taxon>
        <taxon>Pseudomonadati</taxon>
        <taxon>Pseudomonadota</taxon>
        <taxon>Alphaproteobacteria</taxon>
        <taxon>Rhodobacterales</taxon>
        <taxon>Roseobacteraceae</taxon>
        <taxon>Donghicola</taxon>
    </lineage>
</organism>
<feature type="transmembrane region" description="Helical" evidence="1">
    <location>
        <begin position="7"/>
        <end position="27"/>
    </location>
</feature>